<dbReference type="PANTHER" id="PTHR31591:SF1">
    <property type="entry name" value="UPF0613 PROTEIN PB24D3.06C"/>
    <property type="match status" value="1"/>
</dbReference>
<dbReference type="Pfam" id="PF08538">
    <property type="entry name" value="DUF1749"/>
    <property type="match status" value="2"/>
</dbReference>
<dbReference type="PANTHER" id="PTHR31591">
    <property type="entry name" value="UPF0613 PROTEIN PB24D3.06C"/>
    <property type="match status" value="1"/>
</dbReference>
<reference evidence="1" key="1">
    <citation type="journal article" date="2019" name="Nat. Commun.">
        <title>Genome-wide association mapping of date palm fruit traits.</title>
        <authorList>
            <person name="Hazzouri K.M."/>
            <person name="Gros-Balthazard M."/>
            <person name="Flowers J.M."/>
            <person name="Copetti D."/>
            <person name="Lemansour A."/>
            <person name="Lebrun M."/>
            <person name="Masmoudi K."/>
            <person name="Ferrand S."/>
            <person name="Dhar M.I."/>
            <person name="Fresquez Z.A."/>
            <person name="Rosas U."/>
            <person name="Zhang J."/>
            <person name="Talag J."/>
            <person name="Lee S."/>
            <person name="Kudrna D."/>
            <person name="Powell R.F."/>
            <person name="Leitch I.J."/>
            <person name="Krueger R.R."/>
            <person name="Wing R.A."/>
            <person name="Amiri K.M.A."/>
            <person name="Purugganan M.D."/>
        </authorList>
    </citation>
    <scope>NUCLEOTIDE SEQUENCE [LARGE SCALE GENOMIC DNA]</scope>
    <source>
        <strain evidence="1">cv. Khalas</strain>
    </source>
</reference>
<accession>A0A8B8J4X7</accession>
<reference evidence="2" key="2">
    <citation type="submission" date="2025-08" db="UniProtKB">
        <authorList>
            <consortium name="RefSeq"/>
        </authorList>
    </citation>
    <scope>IDENTIFICATION</scope>
    <source>
        <tissue evidence="2">Young leaves</tissue>
    </source>
</reference>
<dbReference type="Gene3D" id="3.40.50.1820">
    <property type="entry name" value="alpha/beta hydrolase"/>
    <property type="match status" value="2"/>
</dbReference>
<protein>
    <submittedName>
        <fullName evidence="2">UPF0613 protein PB24D3.06c-like isoform X3</fullName>
    </submittedName>
</protein>
<sequence length="293" mass="31644">MNPSATVPASSSSSSWLAGLVGGRSLKSAAGSGSGTSSIPAGSDGLGLGSRKNQLRGVLFKYGPKPVQVAFKTGDFNQQVIFIGGLTDGLLATEYLEPLSIALENEKWSLVQPLLSSSYVGYGTSSLEQAPVSDREYRATLPETAAMIDLAAKMISEGRGMELMPREANPDAPITAYRYHSLCAYMGDDDMFSSDLSEDQLRLRLGHMSSTPCQVISSLADEYVPDYIDKKALVERLCQALGGAEKVEIQWGNHSLSNRVHEAVQAILDFVKREGPKGVQLNNQILRNQFFMD</sequence>
<organism evidence="1 2">
    <name type="scientific">Phoenix dactylifera</name>
    <name type="common">Date palm</name>
    <dbReference type="NCBI Taxonomy" id="42345"/>
    <lineage>
        <taxon>Eukaryota</taxon>
        <taxon>Viridiplantae</taxon>
        <taxon>Streptophyta</taxon>
        <taxon>Embryophyta</taxon>
        <taxon>Tracheophyta</taxon>
        <taxon>Spermatophyta</taxon>
        <taxon>Magnoliopsida</taxon>
        <taxon>Liliopsida</taxon>
        <taxon>Arecaceae</taxon>
        <taxon>Coryphoideae</taxon>
        <taxon>Phoeniceae</taxon>
        <taxon>Phoenix</taxon>
    </lineage>
</organism>
<dbReference type="Proteomes" id="UP000228380">
    <property type="component" value="Chromosome 3"/>
</dbReference>
<dbReference type="GeneID" id="103707999"/>
<dbReference type="AlphaFoldDB" id="A0A8B8J4X7"/>
<evidence type="ECO:0000313" key="1">
    <source>
        <dbReference type="Proteomes" id="UP000228380"/>
    </source>
</evidence>
<proteinExistence type="predicted"/>
<dbReference type="SUPFAM" id="SSF53474">
    <property type="entry name" value="alpha/beta-Hydrolases"/>
    <property type="match status" value="1"/>
</dbReference>
<evidence type="ECO:0000313" key="2">
    <source>
        <dbReference type="RefSeq" id="XP_026660793.1"/>
    </source>
</evidence>
<dbReference type="RefSeq" id="XP_026660793.1">
    <property type="nucleotide sequence ID" value="XM_026804992.2"/>
</dbReference>
<dbReference type="InterPro" id="IPR029058">
    <property type="entry name" value="AB_hydrolase_fold"/>
</dbReference>
<name>A0A8B8J4X7_PHODC</name>
<keyword evidence="1" id="KW-1185">Reference proteome</keyword>
<dbReference type="InterPro" id="IPR013744">
    <property type="entry name" value="SidJ"/>
</dbReference>
<gene>
    <name evidence="2" type="primary">LOC103707999</name>
</gene>